<dbReference type="GO" id="GO:1903189">
    <property type="term" value="P:glyoxal metabolic process"/>
    <property type="evidence" value="ECO:0007669"/>
    <property type="project" value="TreeGrafter"/>
</dbReference>
<dbReference type="Gene3D" id="3.40.50.880">
    <property type="match status" value="1"/>
</dbReference>
<evidence type="ECO:0000256" key="1">
    <source>
        <dbReference type="ARBA" id="ARBA00013134"/>
    </source>
</evidence>
<dbReference type="PANTHER" id="PTHR48094">
    <property type="entry name" value="PROTEIN/NUCLEIC ACID DEGLYCASE DJ-1-RELATED"/>
    <property type="match status" value="1"/>
</dbReference>
<evidence type="ECO:0000313" key="5">
    <source>
        <dbReference type="Proteomes" id="UP000775547"/>
    </source>
</evidence>
<comment type="catalytic activity">
    <reaction evidence="2">
        <text>methylglyoxal + H2O = (R)-lactate + H(+)</text>
        <dbReference type="Rhea" id="RHEA:27754"/>
        <dbReference type="ChEBI" id="CHEBI:15377"/>
        <dbReference type="ChEBI" id="CHEBI:15378"/>
        <dbReference type="ChEBI" id="CHEBI:16004"/>
        <dbReference type="ChEBI" id="CHEBI:17158"/>
        <dbReference type="EC" id="4.2.1.130"/>
    </reaction>
</comment>
<dbReference type="Pfam" id="PF01965">
    <property type="entry name" value="DJ-1_PfpI"/>
    <property type="match status" value="1"/>
</dbReference>
<dbReference type="GO" id="GO:0005634">
    <property type="term" value="C:nucleus"/>
    <property type="evidence" value="ECO:0007669"/>
    <property type="project" value="TreeGrafter"/>
</dbReference>
<dbReference type="PANTHER" id="PTHR48094:SF12">
    <property type="entry name" value="PARKINSON DISEASE PROTEIN 7 HOMOLOG"/>
    <property type="match status" value="1"/>
</dbReference>
<evidence type="ECO:0000256" key="2">
    <source>
        <dbReference type="ARBA" id="ARBA00048082"/>
    </source>
</evidence>
<sequence>MSPSSSALILIADGTEEMEFTITYDTLVRAGISTTSAFVSERDAHASESLPFAKGSRGINIMPDSYLDHNCGPDKYDLLVIPGGAKGADTISKSHAVQQLVREYYEKKLVAMI</sequence>
<protein>
    <recommendedName>
        <fullName evidence="1">D-lactate dehydratase</fullName>
        <ecNumber evidence="1">4.2.1.130</ecNumber>
    </recommendedName>
</protein>
<dbReference type="GO" id="GO:0019172">
    <property type="term" value="F:glyoxalase III activity"/>
    <property type="evidence" value="ECO:0007669"/>
    <property type="project" value="UniProtKB-EC"/>
</dbReference>
<keyword evidence="5" id="KW-1185">Reference proteome</keyword>
<dbReference type="InterPro" id="IPR050325">
    <property type="entry name" value="Prot/Nucl_acid_deglycase"/>
</dbReference>
<reference evidence="4" key="2">
    <citation type="submission" date="2021-10" db="EMBL/GenBank/DDBJ databases">
        <title>Phylogenomics reveals ancestral predisposition of the termite-cultivated fungus Termitomyces towards a domesticated lifestyle.</title>
        <authorList>
            <person name="Auxier B."/>
            <person name="Grum-Grzhimaylo A."/>
            <person name="Cardenas M.E."/>
            <person name="Lodge J.D."/>
            <person name="Laessoe T."/>
            <person name="Pedersen O."/>
            <person name="Smith M.E."/>
            <person name="Kuyper T.W."/>
            <person name="Franco-Molano E.A."/>
            <person name="Baroni T.J."/>
            <person name="Aanen D.K."/>
        </authorList>
    </citation>
    <scope>NUCLEOTIDE SEQUENCE</scope>
    <source>
        <strain evidence="4">AP01</strain>
        <tissue evidence="4">Mycelium</tissue>
    </source>
</reference>
<dbReference type="EC" id="4.2.1.130" evidence="1"/>
<gene>
    <name evidence="4" type="ORF">DXG03_000709</name>
</gene>
<proteinExistence type="predicted"/>
<comment type="caution">
    <text evidence="4">The sequence shown here is derived from an EMBL/GenBank/DDBJ whole genome shotgun (WGS) entry which is preliminary data.</text>
</comment>
<dbReference type="SUPFAM" id="SSF52317">
    <property type="entry name" value="Class I glutamine amidotransferase-like"/>
    <property type="match status" value="1"/>
</dbReference>
<dbReference type="EMBL" id="JABCKV010000108">
    <property type="protein sequence ID" value="KAG5643517.1"/>
    <property type="molecule type" value="Genomic_DNA"/>
</dbReference>
<dbReference type="AlphaFoldDB" id="A0A9P7G3Q8"/>
<accession>A0A9P7G3Q8</accession>
<feature type="domain" description="DJ-1/PfpI" evidence="3">
    <location>
        <begin position="6"/>
        <end position="113"/>
    </location>
</feature>
<dbReference type="Proteomes" id="UP000775547">
    <property type="component" value="Unassembled WGS sequence"/>
</dbReference>
<name>A0A9P7G3Q8_9AGAR</name>
<dbReference type="InterPro" id="IPR029062">
    <property type="entry name" value="Class_I_gatase-like"/>
</dbReference>
<dbReference type="OrthoDB" id="543156at2759"/>
<dbReference type="GO" id="GO:0005739">
    <property type="term" value="C:mitochondrion"/>
    <property type="evidence" value="ECO:0007669"/>
    <property type="project" value="TreeGrafter"/>
</dbReference>
<dbReference type="GO" id="GO:0006979">
    <property type="term" value="P:response to oxidative stress"/>
    <property type="evidence" value="ECO:0007669"/>
    <property type="project" value="TreeGrafter"/>
</dbReference>
<evidence type="ECO:0000259" key="3">
    <source>
        <dbReference type="Pfam" id="PF01965"/>
    </source>
</evidence>
<reference evidence="4" key="1">
    <citation type="submission" date="2020-07" db="EMBL/GenBank/DDBJ databases">
        <authorList>
            <person name="Nieuwenhuis M."/>
            <person name="Van De Peppel L.J.J."/>
        </authorList>
    </citation>
    <scope>NUCLEOTIDE SEQUENCE</scope>
    <source>
        <strain evidence="4">AP01</strain>
        <tissue evidence="4">Mycelium</tissue>
    </source>
</reference>
<organism evidence="4 5">
    <name type="scientific">Asterophora parasitica</name>
    <dbReference type="NCBI Taxonomy" id="117018"/>
    <lineage>
        <taxon>Eukaryota</taxon>
        <taxon>Fungi</taxon>
        <taxon>Dikarya</taxon>
        <taxon>Basidiomycota</taxon>
        <taxon>Agaricomycotina</taxon>
        <taxon>Agaricomycetes</taxon>
        <taxon>Agaricomycetidae</taxon>
        <taxon>Agaricales</taxon>
        <taxon>Tricholomatineae</taxon>
        <taxon>Lyophyllaceae</taxon>
        <taxon>Asterophora</taxon>
    </lineage>
</organism>
<evidence type="ECO:0000313" key="4">
    <source>
        <dbReference type="EMBL" id="KAG5643517.1"/>
    </source>
</evidence>
<dbReference type="InterPro" id="IPR002818">
    <property type="entry name" value="DJ-1/PfpI"/>
</dbReference>